<dbReference type="Pfam" id="PF20703">
    <property type="entry name" value="nSTAND1"/>
    <property type="match status" value="1"/>
</dbReference>
<dbReference type="Pfam" id="PF13365">
    <property type="entry name" value="Trypsin_2"/>
    <property type="match status" value="1"/>
</dbReference>
<dbReference type="Gene3D" id="2.130.10.10">
    <property type="entry name" value="YVTN repeat-like/Quinoprotein amine dehydrogenase"/>
    <property type="match status" value="1"/>
</dbReference>
<dbReference type="InterPro" id="IPR011047">
    <property type="entry name" value="Quinoprotein_ADH-like_sf"/>
</dbReference>
<dbReference type="SUPFAM" id="SSF50998">
    <property type="entry name" value="Quinoprotein alcohol dehydrogenase-like"/>
    <property type="match status" value="1"/>
</dbReference>
<dbReference type="SUPFAM" id="SSF52540">
    <property type="entry name" value="P-loop containing nucleoside triphosphate hydrolases"/>
    <property type="match status" value="1"/>
</dbReference>
<dbReference type="Gene3D" id="3.40.50.300">
    <property type="entry name" value="P-loop containing nucleotide triphosphate hydrolases"/>
    <property type="match status" value="1"/>
</dbReference>
<reference evidence="3" key="1">
    <citation type="submission" date="2014-05" db="EMBL/GenBank/DDBJ databases">
        <authorList>
            <person name="Horn Fabian"/>
        </authorList>
    </citation>
    <scope>NUCLEOTIDE SEQUENCE</scope>
</reference>
<accession>A0A061A3H1</accession>
<dbReference type="SUPFAM" id="SSF50494">
    <property type="entry name" value="Trypsin-like serine proteases"/>
    <property type="match status" value="1"/>
</dbReference>
<evidence type="ECO:0000313" key="3">
    <source>
        <dbReference type="EMBL" id="CDR10608.1"/>
    </source>
</evidence>
<evidence type="ECO:0000259" key="2">
    <source>
        <dbReference type="Pfam" id="PF20703"/>
    </source>
</evidence>
<sequence>MLGAAILRVRAPDSTDGAAGDIGGAGFLITSELALTCAHVVCDALSLPRDAPRPDGVCLTVDLPLDGGGRGRASAEVEHWVPTGPDGRGDIAVLRLTAPIPGARPARMAEADTVWEHAARVAGFPAISPGGVWHRGRLLGGTAEGWVQFAAADGEAAPVQGGFSGSPVWDEQLGAVVGMVTRAQVTGERRQSFLIATRTIAQAVPELAEVLRPATPFRGLAAFQEEDAAVFFGRETEAQDIARLVRAHPYVTIVGPSGSGKTSLALAGVVPRLRTEGFEAVVVRPAAGRSLLTVLASELVALLHPELRGTEKLLRTRELEPLLSEPGRLAETIRLTLEESGAQRLLVVLDQSEELFAGGGEAAQAAAGVLFPSDPSEELRVLVTLRADFLEAALSHPATGPALSRTVHALAPMNREQLRAVITRPVETVAGVEYDPGLVTAMLDDAGAEPGALPLLGFVLERLWRGQRHGVLRFDTYQELGGVQGALGRQAETIWHACVADQDTDTALRLLTGLVRVLPGGEGTLRNVLTREEAGPQRWRIAQALARQRLLVLGSSPEAGETVELAHEALIRAWPRLAQRVEDDRAFLTWRAGLRRDMERWEASERRTERLPGVDELRAARPWLDSRSAELTAGERDFLQRGQQHRQKVTRAKRAAWAAGALVMVLLVTLSTSLVVTSGAKEQREAEAHSRELADISADLAERDPVLAARVAMAAYKAAPTREAGNELLRRYMGYRDTQWAVSGTQGALDAMATSADGAVTLITTELGRGTLFVRGAGGRVRRVQFPVERYLSYPMVSADGRRIAYTTEKGSLVWHEVWPDSKALLGRGRTLHGGGTAHDDDKRIDFTQRRVAVLSQDGTRAATISGRQIDLWDLEAGKHWTLPVSAPAALSVSFGPDNDTLVVDEAAKTPNLAQMGPVVAMDARTGKTRKLGATITSTAVSGGGSTAVMCKQGGGDLDGQVVYRAVRVKDGREISRYSDGKLISCNDMAVDSAGHRMALEDESRRVLVDVPSGKQLATTDGFTESGDGELTNPQLLGGPEKPVLVTARGTQVTARPLATRPQPELALPTLLDHGRRLIGREGTAEHQRIRLVDPLRQMRSLAASRPLSKKDLGGHPVWAEELEDLPLAVGRNEKLMADVVAYNKVVVRSLPSLREVSQITLPLGRANHFGDREAPSAHFLSSGALLTQVEGRLDRWDPETGRRLSTVDLRDLKLSKRGPKPFDPQEDPPVSGFWVGSYPKKDHVLVKVEGDAKVHVVDLREQREAKELGFRVGADSVTVHMDRSGKYAAVYARGAMVELWSMRADGEARRSLGPIGPITQSGEGRGFVASFLSGQRFLLAEGDSARIYKAGGRSYDISYDFGEPQTFLNASQDGKVLLSKTPDDFDIVPSGGFDVVRLDPALWRDKLCRVVGQQRFTAPERSAVPAELPDRVCPD</sequence>
<organism evidence="3">
    <name type="scientific">Streptomyces iranensis</name>
    <dbReference type="NCBI Taxonomy" id="576784"/>
    <lineage>
        <taxon>Bacteria</taxon>
        <taxon>Bacillati</taxon>
        <taxon>Actinomycetota</taxon>
        <taxon>Actinomycetes</taxon>
        <taxon>Kitasatosporales</taxon>
        <taxon>Streptomycetaceae</taxon>
        <taxon>Streptomyces</taxon>
        <taxon>Streptomyces violaceusniger group</taxon>
    </lineage>
</organism>
<dbReference type="Gene3D" id="2.40.10.120">
    <property type="match status" value="1"/>
</dbReference>
<feature type="region of interest" description="Disordered" evidence="1">
    <location>
        <begin position="1017"/>
        <end position="1040"/>
    </location>
</feature>
<dbReference type="InterPro" id="IPR009003">
    <property type="entry name" value="Peptidase_S1_PA"/>
</dbReference>
<dbReference type="InterPro" id="IPR049052">
    <property type="entry name" value="nSTAND1"/>
</dbReference>
<dbReference type="HOGENOM" id="CLU_254839_0_0_11"/>
<protein>
    <submittedName>
        <fullName evidence="3">Transcriptional regulator, XRE family</fullName>
    </submittedName>
</protein>
<name>A0A061A3H1_9ACTN</name>
<proteinExistence type="predicted"/>
<dbReference type="EMBL" id="LK022848">
    <property type="protein sequence ID" value="CDR10608.1"/>
    <property type="molecule type" value="Genomic_DNA"/>
</dbReference>
<feature type="domain" description="Novel STAND NTPase 1" evidence="2">
    <location>
        <begin position="216"/>
        <end position="608"/>
    </location>
</feature>
<dbReference type="InterPro" id="IPR027417">
    <property type="entry name" value="P-loop_NTPase"/>
</dbReference>
<evidence type="ECO:0000256" key="1">
    <source>
        <dbReference type="SAM" id="MobiDB-lite"/>
    </source>
</evidence>
<dbReference type="InterPro" id="IPR015943">
    <property type="entry name" value="WD40/YVTN_repeat-like_dom_sf"/>
</dbReference>
<gene>
    <name evidence="3" type="ORF">SIRAN7005</name>
</gene>